<evidence type="ECO:0008006" key="4">
    <source>
        <dbReference type="Google" id="ProtNLM"/>
    </source>
</evidence>
<evidence type="ECO:0000313" key="3">
    <source>
        <dbReference type="Proteomes" id="UP001501585"/>
    </source>
</evidence>
<proteinExistence type="predicted"/>
<organism evidence="2 3">
    <name type="scientific">Nocardiopsis rhodophaea</name>
    <dbReference type="NCBI Taxonomy" id="280238"/>
    <lineage>
        <taxon>Bacteria</taxon>
        <taxon>Bacillati</taxon>
        <taxon>Actinomycetota</taxon>
        <taxon>Actinomycetes</taxon>
        <taxon>Streptosporangiales</taxon>
        <taxon>Nocardiopsidaceae</taxon>
        <taxon>Nocardiopsis</taxon>
    </lineage>
</organism>
<feature type="chain" id="PRO_5045744640" description="Cyclase" evidence="1">
    <location>
        <begin position="34"/>
        <end position="199"/>
    </location>
</feature>
<dbReference type="Proteomes" id="UP001501585">
    <property type="component" value="Unassembled WGS sequence"/>
</dbReference>
<reference evidence="3" key="1">
    <citation type="journal article" date="2019" name="Int. J. Syst. Evol. Microbiol.">
        <title>The Global Catalogue of Microorganisms (GCM) 10K type strain sequencing project: providing services to taxonomists for standard genome sequencing and annotation.</title>
        <authorList>
            <consortium name="The Broad Institute Genomics Platform"/>
            <consortium name="The Broad Institute Genome Sequencing Center for Infectious Disease"/>
            <person name="Wu L."/>
            <person name="Ma J."/>
        </authorList>
    </citation>
    <scope>NUCLEOTIDE SEQUENCE [LARGE SCALE GENOMIC DNA]</scope>
    <source>
        <strain evidence="3">JCM 15313</strain>
    </source>
</reference>
<sequence length="199" mass="20057">METTPRKRSTVSTSALALTATGILLASPTAAYAGTTTYDFRCTPPAEYHQYFPPFDAEVTVDLTGSATAAPGASVDLEATVTLDPPQVAPDILDLVGGMDGKDITATLDIASSAGDATQLDSPGATADRINGGDAITLKPFGGDYTVGGAGTIDLTPGDMVIKIDAPVLGPFDTPCVTPEGGRTAGVAHSITVEAADQA</sequence>
<comment type="caution">
    <text evidence="2">The sequence shown here is derived from an EMBL/GenBank/DDBJ whole genome shotgun (WGS) entry which is preliminary data.</text>
</comment>
<accession>A0ABN2TQZ8</accession>
<protein>
    <recommendedName>
        <fullName evidence="4">Cyclase</fullName>
    </recommendedName>
</protein>
<evidence type="ECO:0000313" key="2">
    <source>
        <dbReference type="EMBL" id="GAA2017431.1"/>
    </source>
</evidence>
<evidence type="ECO:0000256" key="1">
    <source>
        <dbReference type="SAM" id="SignalP"/>
    </source>
</evidence>
<keyword evidence="1" id="KW-0732">Signal</keyword>
<keyword evidence="3" id="KW-1185">Reference proteome</keyword>
<name>A0ABN2TQZ8_9ACTN</name>
<dbReference type="RefSeq" id="WP_344108199.1">
    <property type="nucleotide sequence ID" value="NZ_BAAAPC010000038.1"/>
</dbReference>
<feature type="signal peptide" evidence="1">
    <location>
        <begin position="1"/>
        <end position="33"/>
    </location>
</feature>
<gene>
    <name evidence="2" type="ORF">GCM10009799_51810</name>
</gene>
<dbReference type="EMBL" id="BAAAPC010000038">
    <property type="protein sequence ID" value="GAA2017431.1"/>
    <property type="molecule type" value="Genomic_DNA"/>
</dbReference>